<evidence type="ECO:0000313" key="4">
    <source>
        <dbReference type="EMBL" id="MTG99358.1"/>
    </source>
</evidence>
<dbReference type="InterPro" id="IPR018060">
    <property type="entry name" value="HTH_AraC"/>
</dbReference>
<dbReference type="GO" id="GO:0003700">
    <property type="term" value="F:DNA-binding transcription factor activity"/>
    <property type="evidence" value="ECO:0007669"/>
    <property type="project" value="InterPro"/>
</dbReference>
<proteinExistence type="predicted"/>
<dbReference type="PROSITE" id="PS01124">
    <property type="entry name" value="HTH_ARAC_FAMILY_2"/>
    <property type="match status" value="1"/>
</dbReference>
<reference evidence="4 5" key="1">
    <citation type="submission" date="2019-11" db="EMBL/GenBank/DDBJ databases">
        <title>Genome of Strain BIT-d1.</title>
        <authorList>
            <person name="Yang Y."/>
        </authorList>
    </citation>
    <scope>NUCLEOTIDE SEQUENCE [LARGE SCALE GENOMIC DNA]</scope>
    <source>
        <strain evidence="4 5">BIT-d1</strain>
    </source>
</reference>
<dbReference type="InterPro" id="IPR009057">
    <property type="entry name" value="Homeodomain-like_sf"/>
</dbReference>
<feature type="domain" description="HTH araC/xylS-type" evidence="3">
    <location>
        <begin position="232"/>
        <end position="289"/>
    </location>
</feature>
<dbReference type="RefSeq" id="WP_155093350.1">
    <property type="nucleotide sequence ID" value="NZ_WMJX01000067.1"/>
</dbReference>
<sequence>MKMTLRNTITNEILVDRDYITLLKPYHMKYENNISVSVSSILTNQIQEYYYNDMVISIGKLHSKKEITVELITSKPYYEMHFCLDGYSQFYSTKANKAPKFTFNKGEHNIYCHKNLYGIYSTNDRNINNQYLEIIVSKEFVDRIIINYREIGLLFKSENQDFTTKLFNDNMPITSEMYNTIFQMCNCNKFGELKRSFLEIKAYELILLQLEQYNTLNTKNYISNKKEKESLQFAKYLIEQNLQSPLTLSELSSQVGMNDFKLKKEFKEEFNLTVFGYLYKLRMARAKAL</sequence>
<name>A0A6I3LL96_9FLAO</name>
<dbReference type="Proteomes" id="UP000438760">
    <property type="component" value="Unassembled WGS sequence"/>
</dbReference>
<protein>
    <recommendedName>
        <fullName evidence="3">HTH araC/xylS-type domain-containing protein</fullName>
    </recommendedName>
</protein>
<dbReference type="EMBL" id="WMJX01000067">
    <property type="protein sequence ID" value="MTG99358.1"/>
    <property type="molecule type" value="Genomic_DNA"/>
</dbReference>
<comment type="caution">
    <text evidence="4">The sequence shown here is derived from an EMBL/GenBank/DDBJ whole genome shotgun (WGS) entry which is preliminary data.</text>
</comment>
<organism evidence="4 5">
    <name type="scientific">Myroides albus</name>
    <dbReference type="NCBI Taxonomy" id="2562892"/>
    <lineage>
        <taxon>Bacteria</taxon>
        <taxon>Pseudomonadati</taxon>
        <taxon>Bacteroidota</taxon>
        <taxon>Flavobacteriia</taxon>
        <taxon>Flavobacteriales</taxon>
        <taxon>Flavobacteriaceae</taxon>
        <taxon>Myroides</taxon>
    </lineage>
</organism>
<dbReference type="AlphaFoldDB" id="A0A6I3LL96"/>
<evidence type="ECO:0000313" key="5">
    <source>
        <dbReference type="Proteomes" id="UP000438760"/>
    </source>
</evidence>
<dbReference type="OrthoDB" id="799767at2"/>
<dbReference type="PANTHER" id="PTHR47893:SF1">
    <property type="entry name" value="REGULATORY PROTEIN PCHR"/>
    <property type="match status" value="1"/>
</dbReference>
<dbReference type="Gene3D" id="1.10.10.60">
    <property type="entry name" value="Homeodomain-like"/>
    <property type="match status" value="1"/>
</dbReference>
<keyword evidence="5" id="KW-1185">Reference proteome</keyword>
<evidence type="ECO:0000256" key="1">
    <source>
        <dbReference type="ARBA" id="ARBA00023015"/>
    </source>
</evidence>
<evidence type="ECO:0000259" key="3">
    <source>
        <dbReference type="PROSITE" id="PS01124"/>
    </source>
</evidence>
<dbReference type="GO" id="GO:0043565">
    <property type="term" value="F:sequence-specific DNA binding"/>
    <property type="evidence" value="ECO:0007669"/>
    <property type="project" value="InterPro"/>
</dbReference>
<evidence type="ECO:0000256" key="2">
    <source>
        <dbReference type="ARBA" id="ARBA00023163"/>
    </source>
</evidence>
<dbReference type="SUPFAM" id="SSF46689">
    <property type="entry name" value="Homeodomain-like"/>
    <property type="match status" value="1"/>
</dbReference>
<dbReference type="PANTHER" id="PTHR47893">
    <property type="entry name" value="REGULATORY PROTEIN PCHR"/>
    <property type="match status" value="1"/>
</dbReference>
<accession>A0A6I3LL96</accession>
<keyword evidence="2" id="KW-0804">Transcription</keyword>
<keyword evidence="1" id="KW-0805">Transcription regulation</keyword>
<gene>
    <name evidence="4" type="ORF">GJV76_14715</name>
</gene>
<dbReference type="InterPro" id="IPR053142">
    <property type="entry name" value="PchR_regulatory_protein"/>
</dbReference>